<feature type="domain" description="Peptidase M60" evidence="2">
    <location>
        <begin position="272"/>
        <end position="588"/>
    </location>
</feature>
<dbReference type="SUPFAM" id="SSF49785">
    <property type="entry name" value="Galactose-binding domain-like"/>
    <property type="match status" value="1"/>
</dbReference>
<keyword evidence="4" id="KW-1185">Reference proteome</keyword>
<dbReference type="Proteomes" id="UP000186206">
    <property type="component" value="Unassembled WGS sequence"/>
</dbReference>
<dbReference type="InterPro" id="IPR032179">
    <property type="entry name" value="Cry22Aa_Ig-like"/>
</dbReference>
<evidence type="ECO:0000259" key="2">
    <source>
        <dbReference type="PROSITE" id="PS51723"/>
    </source>
</evidence>
<dbReference type="EMBL" id="MJMI01000142">
    <property type="protein sequence ID" value="OLQ85523.1"/>
    <property type="molecule type" value="Genomic_DNA"/>
</dbReference>
<dbReference type="InterPro" id="IPR008979">
    <property type="entry name" value="Galactose-bd-like_sf"/>
</dbReference>
<feature type="chain" id="PRO_5045225352" description="Peptidase M60 domain-containing protein" evidence="1">
    <location>
        <begin position="21"/>
        <end position="905"/>
    </location>
</feature>
<feature type="signal peptide" evidence="1">
    <location>
        <begin position="1"/>
        <end position="20"/>
    </location>
</feature>
<keyword evidence="1" id="KW-0732">Signal</keyword>
<dbReference type="RefSeq" id="WP_075652403.1">
    <property type="nucleotide sequence ID" value="NZ_AP019658.1"/>
</dbReference>
<dbReference type="Gene3D" id="1.10.390.30">
    <property type="entry name" value="Peptidase M60, enhancin-like domain 3"/>
    <property type="match status" value="1"/>
</dbReference>
<comment type="caution">
    <text evidence="3">The sequence shown here is derived from an EMBL/GenBank/DDBJ whole genome shotgun (WGS) entry which is preliminary data.</text>
</comment>
<dbReference type="Gene3D" id="2.60.120.260">
    <property type="entry name" value="Galactose-binding domain-like"/>
    <property type="match status" value="1"/>
</dbReference>
<evidence type="ECO:0000313" key="4">
    <source>
        <dbReference type="Proteomes" id="UP000186206"/>
    </source>
</evidence>
<gene>
    <name evidence="3" type="ORF">BIY21_04600</name>
</gene>
<dbReference type="InterPro" id="IPR013783">
    <property type="entry name" value="Ig-like_fold"/>
</dbReference>
<reference evidence="3 4" key="1">
    <citation type="submission" date="2016-09" db="EMBL/GenBank/DDBJ databases">
        <title>Genomic Taxonomy of the Vibrionaceae.</title>
        <authorList>
            <person name="Gonzalez-Castillo A."/>
            <person name="Gomez-Gil B."/>
            <person name="Enciso-Ibarra K."/>
        </authorList>
    </citation>
    <scope>NUCLEOTIDE SEQUENCE [LARGE SCALE GENOMIC DNA]</scope>
    <source>
        <strain evidence="3 4">CAIM 1731</strain>
    </source>
</reference>
<dbReference type="InterPro" id="IPR000421">
    <property type="entry name" value="FA58C"/>
</dbReference>
<evidence type="ECO:0000256" key="1">
    <source>
        <dbReference type="SAM" id="SignalP"/>
    </source>
</evidence>
<proteinExistence type="predicted"/>
<sequence length="905" mass="103397">MKKTLIAGLVIASISAPAYAFDSRQDYTLSGEVGSFLDTMELEPYEIKVVGYEANGGGRYLESAFDAETYTQWKSDKKNTQSFTNEVTVSFEKAETVGRIIYDRKRDESGQAEKFSIYASLSDEGDDFQLVATGNAVPHAPRLADLTFAPTLAKRIKVVFDKTNDDYASAVDFYFYMPSPFSTVESWFTDATFSELTIDSLTFEQIEKVKRLIDEYQHEDDYIGIDKGPYYTYIDVAKELVADPDKYINDVAVIEDQQRDANNDINEVRFSSDSIVTGFAAIPHTEIEVFIDSGDNPHGKIPLQFSQVAGNGQTGSFETIEIYPGYHRITVPNPLNGNNIGEGVRFGGPVYVKYPASYNGSPIKIRIKGGQKYPIFRSGDDQQQFKQQLRDYHAEYQRDPKIIGVYELHFKNLFFTDLLENGIRSFVNQDIDLEKLNDHWDDKSRNVLEIFGLPEEYIDNAMTHMALDSSQKFIAHATHGVTYYPRDIHFHQLPYNGDSSIFYHEWSHLLEHWGFTESEVTTNVATYVLSQRYDDVDVMTKETTDYYQGYFTSRYELMYKELFENKSFDSMKQGTMTMMYVQLEILQPGFWAEINKRYRNGDLPKKDRVSFVTQASEILGYDLSSHFKRYGYISKDAVIEDIQHLEKLEKPTWYLTTFGALDYQGEGFTESPNAKVSHVNRKDVFISYDETQREHLLGFEVYRDGKLVGFTHTSVFVDRAIASTADHEYKVKAVDKKLNIDSGINTAPELKAYPSRNVLIGSEFNPQDHVTAWDEQDGELTQYITYQGFVDTSKEGRYQVTYEVMDQGGLTATATQWIFTVDPSEVAKPDAVVKLEAKTKEAEQWLSNGQGSCEAWMYTNMQEMVAMGYEVLDDPNHTQSNVMSTYMMLTLDLEDYKECSVNSSL</sequence>
<dbReference type="PROSITE" id="PS51723">
    <property type="entry name" value="PEPTIDASE_M60"/>
    <property type="match status" value="1"/>
</dbReference>
<dbReference type="SMART" id="SM01276">
    <property type="entry name" value="M60-like"/>
    <property type="match status" value="1"/>
</dbReference>
<dbReference type="InterPro" id="IPR031161">
    <property type="entry name" value="Peptidase_M60_dom"/>
</dbReference>
<protein>
    <recommendedName>
        <fullName evidence="2">Peptidase M60 domain-containing protein</fullName>
    </recommendedName>
</protein>
<organism evidence="3 4">
    <name type="scientific">Vibrio ponticus</name>
    <dbReference type="NCBI Taxonomy" id="265668"/>
    <lineage>
        <taxon>Bacteria</taxon>
        <taxon>Pseudomonadati</taxon>
        <taxon>Pseudomonadota</taxon>
        <taxon>Gammaproteobacteria</taxon>
        <taxon>Vibrionales</taxon>
        <taxon>Vibrionaceae</taxon>
        <taxon>Vibrio</taxon>
    </lineage>
</organism>
<accession>A0ABX3FA45</accession>
<evidence type="ECO:0000313" key="3">
    <source>
        <dbReference type="EMBL" id="OLQ85523.1"/>
    </source>
</evidence>
<dbReference type="Pfam" id="PF00754">
    <property type="entry name" value="F5_F8_type_C"/>
    <property type="match status" value="1"/>
</dbReference>
<dbReference type="InterPro" id="IPR042279">
    <property type="entry name" value="Pep_M60_3"/>
</dbReference>
<dbReference type="Pfam" id="PF16403">
    <property type="entry name" value="Bact_surface_Ig-like"/>
    <property type="match status" value="1"/>
</dbReference>
<name>A0ABX3FA45_9VIBR</name>
<dbReference type="Gene3D" id="2.60.40.10">
    <property type="entry name" value="Immunoglobulins"/>
    <property type="match status" value="2"/>
</dbReference>